<accession>A0A4Y2F7Q3</accession>
<sequence length="95" mass="11239">MSRVGCIQSPINHPRVGDRNEVVQFLLIRYCLTFRAFFERMDCIVVFPSFHPREHDVGGKVAEFFAIHEFTKLFLPLRNSQFIEDEKNTNKMDFN</sequence>
<proteinExistence type="predicted"/>
<evidence type="ECO:0000313" key="2">
    <source>
        <dbReference type="Proteomes" id="UP000499080"/>
    </source>
</evidence>
<keyword evidence="2" id="KW-1185">Reference proteome</keyword>
<dbReference type="EMBL" id="BGPR01000807">
    <property type="protein sequence ID" value="GBM36255.1"/>
    <property type="molecule type" value="Genomic_DNA"/>
</dbReference>
<dbReference type="AlphaFoldDB" id="A0A4Y2F7Q3"/>
<dbReference type="Proteomes" id="UP000499080">
    <property type="component" value="Unassembled WGS sequence"/>
</dbReference>
<gene>
    <name evidence="1" type="ORF">AVEN_71961_1</name>
</gene>
<protein>
    <submittedName>
        <fullName evidence="1">Uncharacterized protein</fullName>
    </submittedName>
</protein>
<reference evidence="1 2" key="1">
    <citation type="journal article" date="2019" name="Sci. Rep.">
        <title>Orb-weaving spider Araneus ventricosus genome elucidates the spidroin gene catalogue.</title>
        <authorList>
            <person name="Kono N."/>
            <person name="Nakamura H."/>
            <person name="Ohtoshi R."/>
            <person name="Moran D.A.P."/>
            <person name="Shinohara A."/>
            <person name="Yoshida Y."/>
            <person name="Fujiwara M."/>
            <person name="Mori M."/>
            <person name="Tomita M."/>
            <person name="Arakawa K."/>
        </authorList>
    </citation>
    <scope>NUCLEOTIDE SEQUENCE [LARGE SCALE GENOMIC DNA]</scope>
</reference>
<organism evidence="1 2">
    <name type="scientific">Araneus ventricosus</name>
    <name type="common">Orbweaver spider</name>
    <name type="synonym">Epeira ventricosa</name>
    <dbReference type="NCBI Taxonomy" id="182803"/>
    <lineage>
        <taxon>Eukaryota</taxon>
        <taxon>Metazoa</taxon>
        <taxon>Ecdysozoa</taxon>
        <taxon>Arthropoda</taxon>
        <taxon>Chelicerata</taxon>
        <taxon>Arachnida</taxon>
        <taxon>Araneae</taxon>
        <taxon>Araneomorphae</taxon>
        <taxon>Entelegynae</taxon>
        <taxon>Araneoidea</taxon>
        <taxon>Araneidae</taxon>
        <taxon>Araneus</taxon>
    </lineage>
</organism>
<comment type="caution">
    <text evidence="1">The sequence shown here is derived from an EMBL/GenBank/DDBJ whole genome shotgun (WGS) entry which is preliminary data.</text>
</comment>
<name>A0A4Y2F7Q3_ARAVE</name>
<evidence type="ECO:0000313" key="1">
    <source>
        <dbReference type="EMBL" id="GBM36255.1"/>
    </source>
</evidence>